<keyword evidence="1" id="KW-0614">Plasmid</keyword>
<protein>
    <submittedName>
        <fullName evidence="1">Uncharacterized protein</fullName>
    </submittedName>
</protein>
<geneLocation type="plasmid" evidence="1 2">
    <name>unnamed2</name>
</geneLocation>
<gene>
    <name evidence="1" type="ORF">CD178_03194</name>
</gene>
<keyword evidence="2" id="KW-1185">Reference proteome</keyword>
<dbReference type="Proteomes" id="UP000264120">
    <property type="component" value="Plasmid unnamed2"/>
</dbReference>
<dbReference type="KEGG" id="ksc:CD178_03194"/>
<proteinExistence type="predicted"/>
<reference evidence="1 2" key="1">
    <citation type="submission" date="2017-08" db="EMBL/GenBank/DDBJ databases">
        <title>Complete genome sequence of Gluconacetobacter saccharivorans CV1 isolated from Fermented Vinegar.</title>
        <authorList>
            <person name="Kim S.-Y."/>
        </authorList>
    </citation>
    <scope>NUCLEOTIDE SEQUENCE [LARGE SCALE GENOMIC DNA]</scope>
    <source>
        <strain evidence="1 2">CV1</strain>
        <plasmid evidence="1 2">unnamed2</plasmid>
    </source>
</reference>
<name>A0A347WGE5_9PROT</name>
<dbReference type="EMBL" id="CP023038">
    <property type="protein sequence ID" value="AXY23938.1"/>
    <property type="molecule type" value="Genomic_DNA"/>
</dbReference>
<evidence type="ECO:0000313" key="1">
    <source>
        <dbReference type="EMBL" id="AXY23938.1"/>
    </source>
</evidence>
<dbReference type="AlphaFoldDB" id="A0A347WGE5"/>
<accession>A0A347WGE5</accession>
<sequence>MTGSNSQSAGLAFCPGHLMMEGMPVCKIVFGFLHECRTTNGLEKHTLNQTANSVCGPFKLDKQHCPMIRCIVLDFMRVCVVKQDTFSILPA</sequence>
<organism evidence="1 2">
    <name type="scientific">Komagataeibacter saccharivorans</name>
    <dbReference type="NCBI Taxonomy" id="265959"/>
    <lineage>
        <taxon>Bacteria</taxon>
        <taxon>Pseudomonadati</taxon>
        <taxon>Pseudomonadota</taxon>
        <taxon>Alphaproteobacteria</taxon>
        <taxon>Acetobacterales</taxon>
        <taxon>Acetobacteraceae</taxon>
        <taxon>Komagataeibacter</taxon>
    </lineage>
</organism>
<evidence type="ECO:0000313" key="2">
    <source>
        <dbReference type="Proteomes" id="UP000264120"/>
    </source>
</evidence>